<name>A0A1H6RX26_9FLAO</name>
<dbReference type="AlphaFoldDB" id="A0A1H6RX26"/>
<organism evidence="1 2">
    <name type="scientific">Myroides marinus</name>
    <dbReference type="NCBI Taxonomy" id="703342"/>
    <lineage>
        <taxon>Bacteria</taxon>
        <taxon>Pseudomonadati</taxon>
        <taxon>Bacteroidota</taxon>
        <taxon>Flavobacteriia</taxon>
        <taxon>Flavobacteriales</taxon>
        <taxon>Flavobacteriaceae</taxon>
        <taxon>Myroides</taxon>
    </lineage>
</organism>
<dbReference type="GeneID" id="82255874"/>
<reference evidence="1 2" key="1">
    <citation type="submission" date="2016-10" db="EMBL/GenBank/DDBJ databases">
        <authorList>
            <person name="de Groot N.N."/>
        </authorList>
    </citation>
    <scope>NUCLEOTIDE SEQUENCE [LARGE SCALE GENOMIC DNA]</scope>
    <source>
        <strain evidence="1 2">DSM 23048</strain>
    </source>
</reference>
<gene>
    <name evidence="1" type="ORF">SAMN04488018_102183</name>
</gene>
<evidence type="ECO:0000313" key="2">
    <source>
        <dbReference type="Proteomes" id="UP000183077"/>
    </source>
</evidence>
<dbReference type="Proteomes" id="UP000183077">
    <property type="component" value="Unassembled WGS sequence"/>
</dbReference>
<sequence length="65" mass="7537">MKKQTISNSEENTASVLTHISSIPQYDHILGELPQWQKDILDQRLKNLEHESNLKPIDELLDLLD</sequence>
<proteinExistence type="predicted"/>
<dbReference type="EMBL" id="FNYS01000002">
    <property type="protein sequence ID" value="SEI60313.1"/>
    <property type="molecule type" value="Genomic_DNA"/>
</dbReference>
<protein>
    <submittedName>
        <fullName evidence="1">Uncharacterized protein</fullName>
    </submittedName>
</protein>
<evidence type="ECO:0000313" key="1">
    <source>
        <dbReference type="EMBL" id="SEI60313.1"/>
    </source>
</evidence>
<accession>A0A1H6RX26</accession>
<dbReference type="RefSeq" id="WP_074744633.1">
    <property type="nucleotide sequence ID" value="NZ_FNYS01000002.1"/>
</dbReference>